<dbReference type="CDD" id="cd00118">
    <property type="entry name" value="LysM"/>
    <property type="match status" value="1"/>
</dbReference>
<evidence type="ECO:0000256" key="1">
    <source>
        <dbReference type="ARBA" id="ARBA00004418"/>
    </source>
</evidence>
<dbReference type="InterPro" id="IPR041597">
    <property type="entry name" value="Ldt_C"/>
</dbReference>
<sequence length="313" mass="34678">MLTVRSFFLRWCSVVLFALPAHATVYPLPDNGRLIGEPIFHRATHGDYFQNIAEQYNVGFLALMAANPDLDPLFVKADTVVTIPSQMILPQVPQRGIVVNLPELRLYYFEPSGQQVYVYPIGMGQPGLRTPVSTSTISEKRTDPSWVVPESLKQRYLTEQGIQLPDVMPPGSTNPLGRFAMRLGSSEYLIHGSNQRFGIGMSVSSGCLRLFDADIEELFSLVTIGTPVRIIDHPVKISYEANNARYVEIHSPLSDSTISAQSPHYHQAFDTLIKGQNDPQLRAEVTHNIAKQVTLMSGLPVNVVPSNTSSTDK</sequence>
<dbReference type="GO" id="GO:0008360">
    <property type="term" value="P:regulation of cell shape"/>
    <property type="evidence" value="ECO:0007669"/>
    <property type="project" value="UniProtKB-UniRule"/>
</dbReference>
<dbReference type="AlphaFoldDB" id="A0A244CTH0"/>
<dbReference type="Proteomes" id="UP000194841">
    <property type="component" value="Unassembled WGS sequence"/>
</dbReference>
<evidence type="ECO:0000259" key="15">
    <source>
        <dbReference type="PROSITE" id="PS52029"/>
    </source>
</evidence>
<keyword evidence="4" id="KW-0328">Glycosyltransferase</keyword>
<feature type="active site" description="Proton donor/acceptor" evidence="12">
    <location>
        <position position="191"/>
    </location>
</feature>
<keyword evidence="17" id="KW-1185">Reference proteome</keyword>
<evidence type="ECO:0000256" key="10">
    <source>
        <dbReference type="ARBA" id="ARBA00022984"/>
    </source>
</evidence>
<keyword evidence="7" id="KW-0574">Periplasm</keyword>
<dbReference type="GO" id="GO:0016757">
    <property type="term" value="F:glycosyltransferase activity"/>
    <property type="evidence" value="ECO:0007669"/>
    <property type="project" value="UniProtKB-KW"/>
</dbReference>
<evidence type="ECO:0000256" key="13">
    <source>
        <dbReference type="SAM" id="SignalP"/>
    </source>
</evidence>
<dbReference type="SUPFAM" id="SSF141523">
    <property type="entry name" value="L,D-transpeptidase catalytic domain-like"/>
    <property type="match status" value="1"/>
</dbReference>
<dbReference type="Pfam" id="PF17969">
    <property type="entry name" value="Ldt_C"/>
    <property type="match status" value="1"/>
</dbReference>
<evidence type="ECO:0000313" key="17">
    <source>
        <dbReference type="Proteomes" id="UP000194841"/>
    </source>
</evidence>
<evidence type="ECO:0000256" key="2">
    <source>
        <dbReference type="ARBA" id="ARBA00004752"/>
    </source>
</evidence>
<dbReference type="Gene3D" id="3.10.350.10">
    <property type="entry name" value="LysM domain"/>
    <property type="match status" value="1"/>
</dbReference>
<evidence type="ECO:0000256" key="4">
    <source>
        <dbReference type="ARBA" id="ARBA00022676"/>
    </source>
</evidence>
<dbReference type="GO" id="GO:0042597">
    <property type="term" value="C:periplasmic space"/>
    <property type="evidence" value="ECO:0007669"/>
    <property type="project" value="UniProtKB-SubCell"/>
</dbReference>
<keyword evidence="11 12" id="KW-0961">Cell wall biogenesis/degradation</keyword>
<evidence type="ECO:0000256" key="9">
    <source>
        <dbReference type="ARBA" id="ARBA00022960"/>
    </source>
</evidence>
<dbReference type="PROSITE" id="PS52029">
    <property type="entry name" value="LD_TPASE"/>
    <property type="match status" value="1"/>
</dbReference>
<comment type="subcellular location">
    <subcellularLocation>
        <location evidence="1">Periplasm</location>
    </subcellularLocation>
</comment>
<dbReference type="Pfam" id="PF03734">
    <property type="entry name" value="YkuD"/>
    <property type="match status" value="1"/>
</dbReference>
<dbReference type="GO" id="GO:0018104">
    <property type="term" value="P:peptidoglycan-protein cross-linking"/>
    <property type="evidence" value="ECO:0007669"/>
    <property type="project" value="TreeGrafter"/>
</dbReference>
<dbReference type="CDD" id="cd16913">
    <property type="entry name" value="YkuD_like"/>
    <property type="match status" value="1"/>
</dbReference>
<evidence type="ECO:0000256" key="12">
    <source>
        <dbReference type="PROSITE-ProRule" id="PRU01373"/>
    </source>
</evidence>
<comment type="caution">
    <text evidence="16">The sequence shown here is derived from an EMBL/GenBank/DDBJ whole genome shotgun (WGS) entry which is preliminary data.</text>
</comment>
<keyword evidence="6 13" id="KW-0732">Signal</keyword>
<evidence type="ECO:0000313" key="16">
    <source>
        <dbReference type="EMBL" id="OUL58922.1"/>
    </source>
</evidence>
<dbReference type="PROSITE" id="PS51782">
    <property type="entry name" value="LYSM"/>
    <property type="match status" value="1"/>
</dbReference>
<dbReference type="UniPathway" id="UPA00219"/>
<keyword evidence="10 12" id="KW-0573">Peptidoglycan synthesis</keyword>
<feature type="domain" description="L,D-TPase catalytic" evidence="15">
    <location>
        <begin position="95"/>
        <end position="231"/>
    </location>
</feature>
<protein>
    <submittedName>
        <fullName evidence="16">Uncharacterized protein</fullName>
    </submittedName>
</protein>
<accession>A0A244CTH0</accession>
<dbReference type="Gene3D" id="2.40.440.10">
    <property type="entry name" value="L,D-transpeptidase catalytic domain-like"/>
    <property type="match status" value="1"/>
</dbReference>
<dbReference type="InterPro" id="IPR038063">
    <property type="entry name" value="Transpep_catalytic_dom"/>
</dbReference>
<gene>
    <name evidence="16" type="ORF">B1199_01160</name>
</gene>
<evidence type="ECO:0000256" key="7">
    <source>
        <dbReference type="ARBA" id="ARBA00022764"/>
    </source>
</evidence>
<dbReference type="GO" id="GO:0071555">
    <property type="term" value="P:cell wall organization"/>
    <property type="evidence" value="ECO:0007669"/>
    <property type="project" value="UniProtKB-UniRule"/>
</dbReference>
<keyword evidence="5" id="KW-0808">Transferase</keyword>
<evidence type="ECO:0000256" key="5">
    <source>
        <dbReference type="ARBA" id="ARBA00022679"/>
    </source>
</evidence>
<evidence type="ECO:0000256" key="8">
    <source>
        <dbReference type="ARBA" id="ARBA00022801"/>
    </source>
</evidence>
<evidence type="ECO:0000256" key="6">
    <source>
        <dbReference type="ARBA" id="ARBA00022729"/>
    </source>
</evidence>
<feature type="domain" description="LysM" evidence="14">
    <location>
        <begin position="39"/>
        <end position="83"/>
    </location>
</feature>
<keyword evidence="9 12" id="KW-0133">Cell shape</keyword>
<dbReference type="PANTHER" id="PTHR30582">
    <property type="entry name" value="L,D-TRANSPEPTIDASE"/>
    <property type="match status" value="1"/>
</dbReference>
<dbReference type="EMBL" id="MWPV01000001">
    <property type="protein sequence ID" value="OUL58922.1"/>
    <property type="molecule type" value="Genomic_DNA"/>
</dbReference>
<comment type="similarity">
    <text evidence="3">Belongs to the YkuD family.</text>
</comment>
<feature type="signal peptide" evidence="13">
    <location>
        <begin position="1"/>
        <end position="23"/>
    </location>
</feature>
<comment type="pathway">
    <text evidence="2 12">Cell wall biogenesis; peptidoglycan biosynthesis.</text>
</comment>
<feature type="chain" id="PRO_5012128196" evidence="13">
    <location>
        <begin position="24"/>
        <end position="313"/>
    </location>
</feature>
<reference evidence="16 17" key="1">
    <citation type="submission" date="2017-02" db="EMBL/GenBank/DDBJ databases">
        <title>Pseudoalteromonas ulvae TC14 Genome.</title>
        <authorList>
            <person name="Molmeret M."/>
        </authorList>
    </citation>
    <scope>NUCLEOTIDE SEQUENCE [LARGE SCALE GENOMIC DNA]</scope>
    <source>
        <strain evidence="16">TC14</strain>
    </source>
</reference>
<evidence type="ECO:0000256" key="3">
    <source>
        <dbReference type="ARBA" id="ARBA00005992"/>
    </source>
</evidence>
<dbReference type="InterPro" id="IPR050979">
    <property type="entry name" value="LD-transpeptidase"/>
</dbReference>
<dbReference type="InterPro" id="IPR005490">
    <property type="entry name" value="LD_TPept_cat_dom"/>
</dbReference>
<keyword evidence="8" id="KW-0378">Hydrolase</keyword>
<evidence type="ECO:0000256" key="11">
    <source>
        <dbReference type="ARBA" id="ARBA00023316"/>
    </source>
</evidence>
<dbReference type="PANTHER" id="PTHR30582:SF24">
    <property type="entry name" value="L,D-TRANSPEPTIDASE ERFK_SRFK-RELATED"/>
    <property type="match status" value="1"/>
</dbReference>
<dbReference type="InterPro" id="IPR018392">
    <property type="entry name" value="LysM"/>
</dbReference>
<evidence type="ECO:0000259" key="14">
    <source>
        <dbReference type="PROSITE" id="PS51782"/>
    </source>
</evidence>
<feature type="active site" description="Nucleophile" evidence="12">
    <location>
        <position position="207"/>
    </location>
</feature>
<dbReference type="InterPro" id="IPR036779">
    <property type="entry name" value="LysM_dom_sf"/>
</dbReference>
<dbReference type="GO" id="GO:0005576">
    <property type="term" value="C:extracellular region"/>
    <property type="evidence" value="ECO:0007669"/>
    <property type="project" value="TreeGrafter"/>
</dbReference>
<name>A0A244CTH0_PSEDV</name>
<proteinExistence type="inferred from homology"/>
<dbReference type="GO" id="GO:0071972">
    <property type="term" value="F:peptidoglycan L,D-transpeptidase activity"/>
    <property type="evidence" value="ECO:0007669"/>
    <property type="project" value="TreeGrafter"/>
</dbReference>
<organism evidence="16 17">
    <name type="scientific">Pseudoalteromonas ulvae</name>
    <dbReference type="NCBI Taxonomy" id="107327"/>
    <lineage>
        <taxon>Bacteria</taxon>
        <taxon>Pseudomonadati</taxon>
        <taxon>Pseudomonadota</taxon>
        <taxon>Gammaproteobacteria</taxon>
        <taxon>Alteromonadales</taxon>
        <taxon>Pseudoalteromonadaceae</taxon>
        <taxon>Pseudoalteromonas</taxon>
    </lineage>
</organism>